<evidence type="ECO:0000256" key="2">
    <source>
        <dbReference type="ARBA" id="ARBA00023253"/>
    </source>
</evidence>
<evidence type="ECO:0000313" key="6">
    <source>
        <dbReference type="Proteomes" id="UP000439903"/>
    </source>
</evidence>
<keyword evidence="2" id="KW-0294">Fucose metabolism</keyword>
<keyword evidence="4" id="KW-1133">Transmembrane helix</keyword>
<accession>A0A8H4AD27</accession>
<sequence>MTILFFQSQRKRYAFYFILMVLLVSIYLIEYKSFFILNDDSPIIYKEKYLTYLPHSGFNNQRIALENAIFLAWYLNRTLIVPPLLLFKGASPVTFKPYGQLYKNLNTLTKTNKLYNKNVTYTMWNWDELMDFTFVKQNINYIHCQDFNFKHLTESLHINNNSEVYKVTNSYRQQYYDDPTTEHDSLFERVNLIDLRDRNEKLLHFGSLYARVKIIVQYPENQNFRSQLRYKMLINNLMMVDIVNKIINKIGGADSFIGVHARLGDGGFARNKKRTVRKLIKRLQGDFKHIKVNNNSSCSHTKIYLATDVKKSASFLKPFFQTFPCTYVLSDFKDLLGPLKSLKNPRDDKIMYEFLKRFVDLLAVSKGNKFYQTENSTFSDYAKVLNKIWLDTFNNQV</sequence>
<dbReference type="GO" id="GO:0006004">
    <property type="term" value="P:fucose metabolic process"/>
    <property type="evidence" value="ECO:0007669"/>
    <property type="project" value="UniProtKB-KW"/>
</dbReference>
<dbReference type="Proteomes" id="UP000439903">
    <property type="component" value="Unassembled WGS sequence"/>
</dbReference>
<comment type="caution">
    <text evidence="5">The sequence shown here is derived from an EMBL/GenBank/DDBJ whole genome shotgun (WGS) entry which is preliminary data.</text>
</comment>
<dbReference type="Gene3D" id="3.40.50.11340">
    <property type="match status" value="1"/>
</dbReference>
<dbReference type="Gene3D" id="3.40.50.11350">
    <property type="match status" value="1"/>
</dbReference>
<dbReference type="PANTHER" id="PTHR36050:SF1">
    <property type="entry name" value="O-FUCOSYLTRANSFERASE 30"/>
    <property type="match status" value="1"/>
</dbReference>
<feature type="transmembrane region" description="Helical" evidence="4">
    <location>
        <begin position="12"/>
        <end position="29"/>
    </location>
</feature>
<dbReference type="OrthoDB" id="1882547at2759"/>
<dbReference type="AlphaFoldDB" id="A0A8H4AD27"/>
<evidence type="ECO:0000256" key="3">
    <source>
        <dbReference type="ARBA" id="ARBA00023277"/>
    </source>
</evidence>
<protein>
    <submittedName>
        <fullName evidence="5">Ciga protein</fullName>
    </submittedName>
</protein>
<keyword evidence="1" id="KW-0808">Transferase</keyword>
<evidence type="ECO:0000313" key="5">
    <source>
        <dbReference type="EMBL" id="KAF0481178.1"/>
    </source>
</evidence>
<keyword evidence="4" id="KW-0812">Transmembrane</keyword>
<dbReference type="GO" id="GO:0016740">
    <property type="term" value="F:transferase activity"/>
    <property type="evidence" value="ECO:0007669"/>
    <property type="project" value="UniProtKB-KW"/>
</dbReference>
<dbReference type="Pfam" id="PF10250">
    <property type="entry name" value="O-FucT"/>
    <property type="match status" value="1"/>
</dbReference>
<dbReference type="PANTHER" id="PTHR36050">
    <property type="entry name" value="O-FUCOSYLTRANSFERASE 30"/>
    <property type="match status" value="1"/>
</dbReference>
<gene>
    <name evidence="5" type="ORF">F8M41_023621</name>
</gene>
<keyword evidence="6" id="KW-1185">Reference proteome</keyword>
<dbReference type="InterPro" id="IPR019378">
    <property type="entry name" value="GDP-Fuc_O-FucTrfase"/>
</dbReference>
<keyword evidence="4" id="KW-0472">Membrane</keyword>
<reference evidence="5 6" key="1">
    <citation type="journal article" date="2019" name="Environ. Microbiol.">
        <title>At the nexus of three kingdoms: the genome of the mycorrhizal fungus Gigaspora margarita provides insights into plant, endobacterial and fungal interactions.</title>
        <authorList>
            <person name="Venice F."/>
            <person name="Ghignone S."/>
            <person name="Salvioli di Fossalunga A."/>
            <person name="Amselem J."/>
            <person name="Novero M."/>
            <person name="Xianan X."/>
            <person name="Sedzielewska Toro K."/>
            <person name="Morin E."/>
            <person name="Lipzen A."/>
            <person name="Grigoriev I.V."/>
            <person name="Henrissat B."/>
            <person name="Martin F.M."/>
            <person name="Bonfante P."/>
        </authorList>
    </citation>
    <scope>NUCLEOTIDE SEQUENCE [LARGE SCALE GENOMIC DNA]</scope>
    <source>
        <strain evidence="5 6">BEG34</strain>
    </source>
</reference>
<keyword evidence="3" id="KW-0119">Carbohydrate metabolism</keyword>
<evidence type="ECO:0000256" key="1">
    <source>
        <dbReference type="ARBA" id="ARBA00022679"/>
    </source>
</evidence>
<organism evidence="5 6">
    <name type="scientific">Gigaspora margarita</name>
    <dbReference type="NCBI Taxonomy" id="4874"/>
    <lineage>
        <taxon>Eukaryota</taxon>
        <taxon>Fungi</taxon>
        <taxon>Fungi incertae sedis</taxon>
        <taxon>Mucoromycota</taxon>
        <taxon>Glomeromycotina</taxon>
        <taxon>Glomeromycetes</taxon>
        <taxon>Diversisporales</taxon>
        <taxon>Gigasporaceae</taxon>
        <taxon>Gigaspora</taxon>
    </lineage>
</organism>
<proteinExistence type="predicted"/>
<evidence type="ECO:0000256" key="4">
    <source>
        <dbReference type="SAM" id="Phobius"/>
    </source>
</evidence>
<dbReference type="EMBL" id="WTPW01000772">
    <property type="protein sequence ID" value="KAF0481178.1"/>
    <property type="molecule type" value="Genomic_DNA"/>
</dbReference>
<name>A0A8H4AD27_GIGMA</name>